<dbReference type="PATRIC" id="fig|476652.3.peg.376"/>
<dbReference type="Proteomes" id="UP000036356">
    <property type="component" value="Unassembled WGS sequence"/>
</dbReference>
<reference evidence="2 3" key="1">
    <citation type="submission" date="2015-06" db="EMBL/GenBank/DDBJ databases">
        <title>Draft genome of the moderately acidophilic sulfate reducer Candidatus Desulfosporosinus acididurans strain M1.</title>
        <authorList>
            <person name="Poehlein A."/>
            <person name="Petzsch P."/>
            <person name="Johnson B.D."/>
            <person name="Schloemann M."/>
            <person name="Daniel R."/>
            <person name="Muehling M."/>
        </authorList>
    </citation>
    <scope>NUCLEOTIDE SEQUENCE [LARGE SCALE GENOMIC DNA]</scope>
    <source>
        <strain evidence="2 3">M1</strain>
    </source>
</reference>
<dbReference type="SUPFAM" id="SSF109604">
    <property type="entry name" value="HD-domain/PDEase-like"/>
    <property type="match status" value="1"/>
</dbReference>
<dbReference type="RefSeq" id="WP_047808292.1">
    <property type="nucleotide sequence ID" value="NZ_LDZY01000001.1"/>
</dbReference>
<evidence type="ECO:0000259" key="1">
    <source>
        <dbReference type="PROSITE" id="PS51831"/>
    </source>
</evidence>
<keyword evidence="3" id="KW-1185">Reference proteome</keyword>
<evidence type="ECO:0000313" key="2">
    <source>
        <dbReference type="EMBL" id="KLU67967.1"/>
    </source>
</evidence>
<evidence type="ECO:0000313" key="3">
    <source>
        <dbReference type="Proteomes" id="UP000036356"/>
    </source>
</evidence>
<dbReference type="Pfam" id="PF01966">
    <property type="entry name" value="HD"/>
    <property type="match status" value="1"/>
</dbReference>
<feature type="domain" description="HD" evidence="1">
    <location>
        <begin position="33"/>
        <end position="133"/>
    </location>
</feature>
<comment type="caution">
    <text evidence="2">The sequence shown here is derived from an EMBL/GenBank/DDBJ whole genome shotgun (WGS) entry which is preliminary data.</text>
</comment>
<name>A0A0J1FXC2_9FIRM</name>
<dbReference type="InterPro" id="IPR006674">
    <property type="entry name" value="HD_domain"/>
</dbReference>
<dbReference type="AlphaFoldDB" id="A0A0J1FXC2"/>
<sequence length="164" mass="18789">MNIEFIKALQEIYNLLDQIELKKMERDYPIIWERIHSTSCAQIGRMLAQKRDVDSEQAALACALHDCGRWVTGRQENHAPQGEELARRFLREGNLSSVTQESIVQAIINHSKKEDIGSPLEELVKDADILDCYWYGDDISKKYHVARLQRTLCELNIGSSSKEG</sequence>
<dbReference type="CDD" id="cd00077">
    <property type="entry name" value="HDc"/>
    <property type="match status" value="1"/>
</dbReference>
<dbReference type="Gene3D" id="1.10.3210.10">
    <property type="entry name" value="Hypothetical protein af1432"/>
    <property type="match status" value="1"/>
</dbReference>
<protein>
    <submittedName>
        <fullName evidence="2">Ribonuclease Y</fullName>
    </submittedName>
</protein>
<organism evidence="2 3">
    <name type="scientific">Desulfosporosinus acididurans</name>
    <dbReference type="NCBI Taxonomy" id="476652"/>
    <lineage>
        <taxon>Bacteria</taxon>
        <taxon>Bacillati</taxon>
        <taxon>Bacillota</taxon>
        <taxon>Clostridia</taxon>
        <taxon>Eubacteriales</taxon>
        <taxon>Desulfitobacteriaceae</taxon>
        <taxon>Desulfosporosinus</taxon>
    </lineage>
</organism>
<gene>
    <name evidence="2" type="primary">rny_2</name>
    <name evidence="2" type="ORF">DEAC_c03750</name>
</gene>
<dbReference type="PROSITE" id="PS51831">
    <property type="entry name" value="HD"/>
    <property type="match status" value="1"/>
</dbReference>
<proteinExistence type="predicted"/>
<dbReference type="STRING" id="476652.DEAC_c03750"/>
<accession>A0A0J1FXC2</accession>
<dbReference type="InterPro" id="IPR003607">
    <property type="entry name" value="HD/PDEase_dom"/>
</dbReference>
<dbReference type="EMBL" id="LDZY01000001">
    <property type="protein sequence ID" value="KLU67967.1"/>
    <property type="molecule type" value="Genomic_DNA"/>
</dbReference>